<dbReference type="CDD" id="cd16456">
    <property type="entry name" value="RING-H2_APC11"/>
    <property type="match status" value="1"/>
</dbReference>
<keyword evidence="2" id="KW-0132">Cell division</keyword>
<keyword evidence="12" id="KW-1185">Reference proteome</keyword>
<dbReference type="SUPFAM" id="SSF57850">
    <property type="entry name" value="RING/U-box"/>
    <property type="match status" value="1"/>
</dbReference>
<evidence type="ECO:0000256" key="4">
    <source>
        <dbReference type="ARBA" id="ARBA00022771"/>
    </source>
</evidence>
<dbReference type="Proteomes" id="UP001623330">
    <property type="component" value="Unassembled WGS sequence"/>
</dbReference>
<proteinExistence type="predicted"/>
<keyword evidence="6" id="KW-0833">Ubl conjugation pathway</keyword>
<dbReference type="PANTHER" id="PTHR11210">
    <property type="entry name" value="RING BOX"/>
    <property type="match status" value="1"/>
</dbReference>
<gene>
    <name evidence="11" type="ORF">RNJ44_04759</name>
</gene>
<keyword evidence="7" id="KW-0862">Zinc</keyword>
<keyword evidence="8" id="KW-0131">Cell cycle</keyword>
<reference evidence="11 12" key="1">
    <citation type="submission" date="2024-05" db="EMBL/GenBank/DDBJ databases">
        <title>Long read based assembly of the Candida bracarensis genome reveals expanded adhesin content.</title>
        <authorList>
            <person name="Marcet-Houben M."/>
            <person name="Ksiezopolska E."/>
            <person name="Gabaldon T."/>
        </authorList>
    </citation>
    <scope>NUCLEOTIDE SEQUENCE [LARGE SCALE GENOMIC DNA]</scope>
    <source>
        <strain evidence="11 12">CBM6</strain>
    </source>
</reference>
<evidence type="ECO:0000256" key="2">
    <source>
        <dbReference type="ARBA" id="ARBA00022618"/>
    </source>
</evidence>
<dbReference type="InterPro" id="IPR024991">
    <property type="entry name" value="RING-H2_APC11"/>
</dbReference>
<keyword evidence="3" id="KW-0479">Metal-binding</keyword>
<dbReference type="InterPro" id="IPR001841">
    <property type="entry name" value="Znf_RING"/>
</dbReference>
<protein>
    <recommendedName>
        <fullName evidence="1">Anaphase-promoting complex subunit 11</fullName>
    </recommendedName>
</protein>
<evidence type="ECO:0000256" key="7">
    <source>
        <dbReference type="ARBA" id="ARBA00022833"/>
    </source>
</evidence>
<evidence type="ECO:0000313" key="12">
    <source>
        <dbReference type="Proteomes" id="UP001623330"/>
    </source>
</evidence>
<dbReference type="PROSITE" id="PS50089">
    <property type="entry name" value="ZF_RING_2"/>
    <property type="match status" value="1"/>
</dbReference>
<dbReference type="InterPro" id="IPR013083">
    <property type="entry name" value="Znf_RING/FYVE/PHD"/>
</dbReference>
<keyword evidence="5" id="KW-0498">Mitosis</keyword>
<evidence type="ECO:0000256" key="5">
    <source>
        <dbReference type="ARBA" id="ARBA00022776"/>
    </source>
</evidence>
<sequence length="147" mass="16752">MKVELKEVHAVYSWSWDIPRSTNDGSIVEADDDEDVCGICRASYHAPCPNCKYPGESCAIVAGKCGHNFHVHCISRWIDTATSKGLCPMCRQKFELLEGIRLNDPHKTHFKEIEAKRFREIQEQIEAGNYEALEEEIPPIQEDVEMS</sequence>
<evidence type="ECO:0000256" key="6">
    <source>
        <dbReference type="ARBA" id="ARBA00022786"/>
    </source>
</evidence>
<accession>A0ABR4NVV9</accession>
<evidence type="ECO:0000313" key="11">
    <source>
        <dbReference type="EMBL" id="KAL3232843.1"/>
    </source>
</evidence>
<organism evidence="11 12">
    <name type="scientific">Nakaseomyces bracarensis</name>
    <dbReference type="NCBI Taxonomy" id="273131"/>
    <lineage>
        <taxon>Eukaryota</taxon>
        <taxon>Fungi</taxon>
        <taxon>Dikarya</taxon>
        <taxon>Ascomycota</taxon>
        <taxon>Saccharomycotina</taxon>
        <taxon>Saccharomycetes</taxon>
        <taxon>Saccharomycetales</taxon>
        <taxon>Saccharomycetaceae</taxon>
        <taxon>Nakaseomyces</taxon>
    </lineage>
</organism>
<evidence type="ECO:0000256" key="9">
    <source>
        <dbReference type="PROSITE-ProRule" id="PRU00175"/>
    </source>
</evidence>
<evidence type="ECO:0000256" key="8">
    <source>
        <dbReference type="ARBA" id="ARBA00023306"/>
    </source>
</evidence>
<feature type="domain" description="RING-type" evidence="10">
    <location>
        <begin position="48"/>
        <end position="91"/>
    </location>
</feature>
<evidence type="ECO:0000256" key="3">
    <source>
        <dbReference type="ARBA" id="ARBA00022723"/>
    </source>
</evidence>
<comment type="caution">
    <text evidence="11">The sequence shown here is derived from an EMBL/GenBank/DDBJ whole genome shotgun (WGS) entry which is preliminary data.</text>
</comment>
<dbReference type="Gene3D" id="3.30.40.10">
    <property type="entry name" value="Zinc/RING finger domain, C3HC4 (zinc finger)"/>
    <property type="match status" value="1"/>
</dbReference>
<dbReference type="Pfam" id="PF12861">
    <property type="entry name" value="zf-ANAPC11"/>
    <property type="match status" value="1"/>
</dbReference>
<dbReference type="InterPro" id="IPR051031">
    <property type="entry name" value="RING-box_E3_Ubiquitin_Ligase"/>
</dbReference>
<evidence type="ECO:0000259" key="10">
    <source>
        <dbReference type="PROSITE" id="PS50089"/>
    </source>
</evidence>
<keyword evidence="4 9" id="KW-0863">Zinc-finger</keyword>
<evidence type="ECO:0000256" key="1">
    <source>
        <dbReference type="ARBA" id="ARBA00013928"/>
    </source>
</evidence>
<name>A0ABR4NVV9_9SACH</name>
<dbReference type="EMBL" id="JBEVYD010000005">
    <property type="protein sequence ID" value="KAL3232843.1"/>
    <property type="molecule type" value="Genomic_DNA"/>
</dbReference>